<accession>A0A3M7MI62</accession>
<evidence type="ECO:0000313" key="1">
    <source>
        <dbReference type="EMBL" id="RMZ74211.1"/>
    </source>
</evidence>
<dbReference type="GO" id="GO:0016301">
    <property type="term" value="F:kinase activity"/>
    <property type="evidence" value="ECO:0007669"/>
    <property type="project" value="UniProtKB-KW"/>
</dbReference>
<dbReference type="SUPFAM" id="SSF52540">
    <property type="entry name" value="P-loop containing nucleoside triphosphate hydrolases"/>
    <property type="match status" value="1"/>
</dbReference>
<dbReference type="OrthoDB" id="442176at2759"/>
<dbReference type="EMBL" id="KE747844">
    <property type="protein sequence ID" value="RMZ74211.1"/>
    <property type="molecule type" value="Genomic_DNA"/>
</dbReference>
<reference evidence="1 2" key="1">
    <citation type="journal article" date="2014" name="PLoS ONE">
        <title>De novo Genome Assembly of the Fungal Plant Pathogen Pyrenophora semeniperda.</title>
        <authorList>
            <person name="Soliai M.M."/>
            <person name="Meyer S.E."/>
            <person name="Udall J.A."/>
            <person name="Elzinga D.E."/>
            <person name="Hermansen R.A."/>
            <person name="Bodily P.M."/>
            <person name="Hart A.A."/>
            <person name="Coleman C.E."/>
        </authorList>
    </citation>
    <scope>NUCLEOTIDE SEQUENCE [LARGE SCALE GENOMIC DNA]</scope>
    <source>
        <strain evidence="1 2">CCB06</strain>
        <tissue evidence="1">Mycelium</tissue>
    </source>
</reference>
<dbReference type="Pfam" id="PF00406">
    <property type="entry name" value="ADK"/>
    <property type="match status" value="1"/>
</dbReference>
<name>A0A3M7MI62_9PLEO</name>
<dbReference type="Proteomes" id="UP000265663">
    <property type="component" value="Unassembled WGS sequence"/>
</dbReference>
<proteinExistence type="predicted"/>
<evidence type="ECO:0000313" key="2">
    <source>
        <dbReference type="Proteomes" id="UP000265663"/>
    </source>
</evidence>
<dbReference type="AlphaFoldDB" id="A0A3M7MI62"/>
<keyword evidence="1" id="KW-0808">Transferase</keyword>
<sequence>MACKSTLCTLLATNYNLDQCSIGNELRNLVSKNSTGHAARIKCMLSVDELVILAQNVKAGTLAPSTNTPKYIIERVFPEGAILNHVRILLDGFPRKVDRWEAFKEGVQELWRPDDMTWVIVMDVDRNLARQRFMSRGRAGDEFERRFDEHMENIGPIVAAMKNDGVNVIEYKSAPDYDAGAILKFFSGIPGWTERVGKGSRE</sequence>
<dbReference type="InterPro" id="IPR027417">
    <property type="entry name" value="P-loop_NTPase"/>
</dbReference>
<keyword evidence="2" id="KW-1185">Reference proteome</keyword>
<dbReference type="Gene3D" id="3.40.50.300">
    <property type="entry name" value="P-loop containing nucleotide triphosphate hydrolases"/>
    <property type="match status" value="1"/>
</dbReference>
<keyword evidence="1" id="KW-0418">Kinase</keyword>
<gene>
    <name evidence="1" type="ORF">GMOD_00003217</name>
</gene>
<protein>
    <submittedName>
        <fullName evidence="1">Uridylate kinase</fullName>
    </submittedName>
</protein>
<organism evidence="1 2">
    <name type="scientific">Pyrenophora seminiperda CCB06</name>
    <dbReference type="NCBI Taxonomy" id="1302712"/>
    <lineage>
        <taxon>Eukaryota</taxon>
        <taxon>Fungi</taxon>
        <taxon>Dikarya</taxon>
        <taxon>Ascomycota</taxon>
        <taxon>Pezizomycotina</taxon>
        <taxon>Dothideomycetes</taxon>
        <taxon>Pleosporomycetidae</taxon>
        <taxon>Pleosporales</taxon>
        <taxon>Pleosporineae</taxon>
        <taxon>Pleosporaceae</taxon>
        <taxon>Pyrenophora</taxon>
    </lineage>
</organism>